<name>A0A0F6SHI8_9BACT</name>
<reference evidence="1 2" key="1">
    <citation type="submission" date="2015-03" db="EMBL/GenBank/DDBJ databases">
        <title>Genome assembly of Sandaracinus amylolyticus DSM 53668.</title>
        <authorList>
            <person name="Sharma G."/>
            <person name="Subramanian S."/>
        </authorList>
    </citation>
    <scope>NUCLEOTIDE SEQUENCE [LARGE SCALE GENOMIC DNA]</scope>
    <source>
        <strain evidence="1 2">DSM 53668</strain>
    </source>
</reference>
<accession>A0A0F6SHI8</accession>
<dbReference type="EMBL" id="CP011125">
    <property type="protein sequence ID" value="AKF10519.1"/>
    <property type="molecule type" value="Genomic_DNA"/>
</dbReference>
<dbReference type="InterPro" id="IPR029044">
    <property type="entry name" value="Nucleotide-diphossugar_trans"/>
</dbReference>
<organism evidence="1 2">
    <name type="scientific">Sandaracinus amylolyticus</name>
    <dbReference type="NCBI Taxonomy" id="927083"/>
    <lineage>
        <taxon>Bacteria</taxon>
        <taxon>Pseudomonadati</taxon>
        <taxon>Myxococcota</taxon>
        <taxon>Polyangia</taxon>
        <taxon>Polyangiales</taxon>
        <taxon>Sandaracinaceae</taxon>
        <taxon>Sandaracinus</taxon>
    </lineage>
</organism>
<dbReference type="AlphaFoldDB" id="A0A0F6SHI8"/>
<dbReference type="KEGG" id="samy:DB32_007668"/>
<dbReference type="RefSeq" id="WP_157069958.1">
    <property type="nucleotide sequence ID" value="NZ_CP011125.1"/>
</dbReference>
<dbReference type="Gene3D" id="3.90.550.10">
    <property type="entry name" value="Spore Coat Polysaccharide Biosynthesis Protein SpsA, Chain A"/>
    <property type="match status" value="1"/>
</dbReference>
<gene>
    <name evidence="1" type="ORF">DB32_007668</name>
</gene>
<dbReference type="PANTHER" id="PTHR36529">
    <property type="entry name" value="SLL1095 PROTEIN"/>
    <property type="match status" value="1"/>
</dbReference>
<sequence>MRVAIFARPPIPGRCKTRLARAIGDVRAAELHAAFVIDTLEHVRAREGLRPELHVTELHPFFAQLRARFELPPPIVQVEGDLGARMRHALDREPGPACVIGTDAPTLPHALIGRASIALGDDDFVCTPTSDGGYALIGSAGRAPSTFLEDPRIRWSSRHALADTMRAAPSRIALTAPWYDVDEPADLALLGTHLTLDPRAAPATAALLLGQRRRTSTF</sequence>
<proteinExistence type="predicted"/>
<dbReference type="InterPro" id="IPR018641">
    <property type="entry name" value="Trfase_1_rSAM/seldom-assoc"/>
</dbReference>
<dbReference type="Proteomes" id="UP000034883">
    <property type="component" value="Chromosome"/>
</dbReference>
<protein>
    <recommendedName>
        <fullName evidence="3">Glycosyltransferase</fullName>
    </recommendedName>
</protein>
<keyword evidence="2" id="KW-1185">Reference proteome</keyword>
<dbReference type="STRING" id="927083.DB32_007668"/>
<dbReference type="PANTHER" id="PTHR36529:SF1">
    <property type="entry name" value="GLYCOSYLTRANSFERASE"/>
    <property type="match status" value="1"/>
</dbReference>
<evidence type="ECO:0008006" key="3">
    <source>
        <dbReference type="Google" id="ProtNLM"/>
    </source>
</evidence>
<dbReference type="Pfam" id="PF09837">
    <property type="entry name" value="DUF2064"/>
    <property type="match status" value="1"/>
</dbReference>
<evidence type="ECO:0000313" key="2">
    <source>
        <dbReference type="Proteomes" id="UP000034883"/>
    </source>
</evidence>
<dbReference type="SUPFAM" id="SSF53448">
    <property type="entry name" value="Nucleotide-diphospho-sugar transferases"/>
    <property type="match status" value="1"/>
</dbReference>
<evidence type="ECO:0000313" key="1">
    <source>
        <dbReference type="EMBL" id="AKF10519.1"/>
    </source>
</evidence>
<dbReference type="OrthoDB" id="9798250at2"/>